<keyword evidence="2" id="KW-1185">Reference proteome</keyword>
<dbReference type="NCBIfam" id="TIGR03373">
    <property type="entry name" value="VI_minor_4"/>
    <property type="match status" value="1"/>
</dbReference>
<organism evidence="1 2">
    <name type="scientific">Ramlibacter monticola</name>
    <dbReference type="NCBI Taxonomy" id="1926872"/>
    <lineage>
        <taxon>Bacteria</taxon>
        <taxon>Pseudomonadati</taxon>
        <taxon>Pseudomonadota</taxon>
        <taxon>Betaproteobacteria</taxon>
        <taxon>Burkholderiales</taxon>
        <taxon>Comamonadaceae</taxon>
        <taxon>Ramlibacter</taxon>
    </lineage>
</organism>
<sequence>MSPPPSFDAVPGWYGKLSMLGDFAHRRLPPEWLRACEAWLAQAMPGARAALGDHWLAVYLNAPLLRFGWAPGVVDRRWWFGLLMPSCDAVGRYYPLLIAHPRDQAPRDRIALDHLDRWFEHLAQAAVQTLDDRGGSVDALESALQAAPAWPTPGRASALATEGQEPTTRYRLGRAAPLSDWLQAVAAQEFAARLAGCTLWWRLTPEGSQDALEIMRGLPDGPEFARLLTGSPR</sequence>
<reference evidence="1 2" key="1">
    <citation type="journal article" date="2017" name="Int. J. Syst. Evol. Microbiol.">
        <title>Ramlibacter monticola sp. nov., isolated from forest soil.</title>
        <authorList>
            <person name="Chaudhary D.K."/>
            <person name="Kim J."/>
        </authorList>
    </citation>
    <scope>NUCLEOTIDE SEQUENCE [LARGE SCALE GENOMIC DNA]</scope>
    <source>
        <strain evidence="1 2">KACC 19175</strain>
    </source>
</reference>
<evidence type="ECO:0000313" key="2">
    <source>
        <dbReference type="Proteomes" id="UP000599109"/>
    </source>
</evidence>
<evidence type="ECO:0000313" key="1">
    <source>
        <dbReference type="EMBL" id="MBL0392839.1"/>
    </source>
</evidence>
<dbReference type="RefSeq" id="WP_201675516.1">
    <property type="nucleotide sequence ID" value="NZ_JAEQNE010000004.1"/>
</dbReference>
<dbReference type="Pfam" id="PF09867">
    <property type="entry name" value="TagF_N"/>
    <property type="match status" value="1"/>
</dbReference>
<gene>
    <name evidence="1" type="primary">tagF</name>
    <name evidence="1" type="ORF">JJ685_17005</name>
</gene>
<dbReference type="Proteomes" id="UP000599109">
    <property type="component" value="Unassembled WGS sequence"/>
</dbReference>
<dbReference type="PIRSF" id="PIRSF029287">
    <property type="entry name" value="UCP029287"/>
    <property type="match status" value="1"/>
</dbReference>
<protein>
    <submittedName>
        <fullName evidence="1">Type VI secretion system-associated protein TagF</fullName>
    </submittedName>
</protein>
<name>A0A937CUN1_9BURK</name>
<dbReference type="InterPro" id="IPR017748">
    <property type="entry name" value="TagF"/>
</dbReference>
<proteinExistence type="predicted"/>
<dbReference type="AlphaFoldDB" id="A0A937CUN1"/>
<accession>A0A937CUN1</accession>
<dbReference type="Gene3D" id="3.40.1730.10">
    <property type="entry name" value="pa0076 domain"/>
    <property type="match status" value="1"/>
</dbReference>
<comment type="caution">
    <text evidence="1">The sequence shown here is derived from an EMBL/GenBank/DDBJ whole genome shotgun (WGS) entry which is preliminary data.</text>
</comment>
<dbReference type="EMBL" id="JAEQNE010000004">
    <property type="protein sequence ID" value="MBL0392839.1"/>
    <property type="molecule type" value="Genomic_DNA"/>
</dbReference>
<dbReference type="InterPro" id="IPR038225">
    <property type="entry name" value="TagF_sf"/>
</dbReference>